<comment type="subcellular location">
    <subcellularLocation>
        <location evidence="1">Endoplasmic reticulum membrane</location>
        <topology evidence="1">Multi-pass membrane protein</topology>
    </subcellularLocation>
</comment>
<evidence type="ECO:0000256" key="7">
    <source>
        <dbReference type="ARBA" id="ARBA00022824"/>
    </source>
</evidence>
<reference evidence="22 23" key="2">
    <citation type="submission" date="2009-11" db="EMBL/GenBank/DDBJ databases">
        <title>The Genome Sequence of Allomyces macrogynus strain ATCC 38327.</title>
        <authorList>
            <consortium name="The Broad Institute Genome Sequencing Platform"/>
            <person name="Russ C."/>
            <person name="Cuomo C."/>
            <person name="Shea T."/>
            <person name="Young S.K."/>
            <person name="Zeng Q."/>
            <person name="Koehrsen M."/>
            <person name="Haas B."/>
            <person name="Borodovsky M."/>
            <person name="Guigo R."/>
            <person name="Alvarado L."/>
            <person name="Berlin A."/>
            <person name="Borenstein D."/>
            <person name="Chen Z."/>
            <person name="Engels R."/>
            <person name="Freedman E."/>
            <person name="Gellesch M."/>
            <person name="Goldberg J."/>
            <person name="Griggs A."/>
            <person name="Gujja S."/>
            <person name="Heiman D."/>
            <person name="Hepburn T."/>
            <person name="Howarth C."/>
            <person name="Jen D."/>
            <person name="Larson L."/>
            <person name="Lewis B."/>
            <person name="Mehta T."/>
            <person name="Park D."/>
            <person name="Pearson M."/>
            <person name="Roberts A."/>
            <person name="Saif S."/>
            <person name="Shenoy N."/>
            <person name="Sisk P."/>
            <person name="Stolte C."/>
            <person name="Sykes S."/>
            <person name="Walk T."/>
            <person name="White J."/>
            <person name="Yandava C."/>
            <person name="Burger G."/>
            <person name="Gray M.W."/>
            <person name="Holland P.W.H."/>
            <person name="King N."/>
            <person name="Lang F.B.F."/>
            <person name="Roger A.J."/>
            <person name="Ruiz-Trillo I."/>
            <person name="Lander E."/>
            <person name="Nusbaum C."/>
        </authorList>
    </citation>
    <scope>NUCLEOTIDE SEQUENCE [LARGE SCALE GENOMIC DNA]</scope>
    <source>
        <strain evidence="22 23">ATCC 38327</strain>
    </source>
</reference>
<feature type="binding site" description="axial binding residue" evidence="18">
    <location>
        <position position="66"/>
    </location>
    <ligand>
        <name>heme</name>
        <dbReference type="ChEBI" id="CHEBI:30413"/>
    </ligand>
    <ligandPart>
        <name>Fe</name>
        <dbReference type="ChEBI" id="CHEBI:18248"/>
    </ligandPart>
</feature>
<evidence type="ECO:0000256" key="11">
    <source>
        <dbReference type="ARBA" id="ARBA00023002"/>
    </source>
</evidence>
<keyword evidence="5 20" id="KW-0812">Transmembrane</keyword>
<reference evidence="22 23" key="1">
    <citation type="submission" date="2009-11" db="EMBL/GenBank/DDBJ databases">
        <title>Annotation of Allomyces macrogynus ATCC 38327.</title>
        <authorList>
            <consortium name="The Broad Institute Genome Sequencing Platform"/>
            <person name="Russ C."/>
            <person name="Cuomo C."/>
            <person name="Burger G."/>
            <person name="Gray M.W."/>
            <person name="Holland P.W.H."/>
            <person name="King N."/>
            <person name="Lang F.B.F."/>
            <person name="Roger A.J."/>
            <person name="Ruiz-Trillo I."/>
            <person name="Young S.K."/>
            <person name="Zeng Q."/>
            <person name="Gargeya S."/>
            <person name="Fitzgerald M."/>
            <person name="Haas B."/>
            <person name="Abouelleil A."/>
            <person name="Alvarado L."/>
            <person name="Arachchi H.M."/>
            <person name="Berlin A."/>
            <person name="Chapman S.B."/>
            <person name="Gearin G."/>
            <person name="Goldberg J."/>
            <person name="Griggs A."/>
            <person name="Gujja S."/>
            <person name="Hansen M."/>
            <person name="Heiman D."/>
            <person name="Howarth C."/>
            <person name="Larimer J."/>
            <person name="Lui A."/>
            <person name="MacDonald P.J.P."/>
            <person name="McCowen C."/>
            <person name="Montmayeur A."/>
            <person name="Murphy C."/>
            <person name="Neiman D."/>
            <person name="Pearson M."/>
            <person name="Priest M."/>
            <person name="Roberts A."/>
            <person name="Saif S."/>
            <person name="Shea T."/>
            <person name="Sisk P."/>
            <person name="Stolte C."/>
            <person name="Sykes S."/>
            <person name="Wortman J."/>
            <person name="Nusbaum C."/>
            <person name="Birren B."/>
        </authorList>
    </citation>
    <scope>NUCLEOTIDE SEQUENCE [LARGE SCALE GENOMIC DNA]</scope>
    <source>
        <strain evidence="22 23">ATCC 38327</strain>
    </source>
</reference>
<evidence type="ECO:0000256" key="20">
    <source>
        <dbReference type="SAM" id="Phobius"/>
    </source>
</evidence>
<keyword evidence="11 16" id="KW-0560">Oxidoreductase</keyword>
<feature type="compositionally biased region" description="Basic and acidic residues" evidence="19">
    <location>
        <begin position="98"/>
        <end position="107"/>
    </location>
</feature>
<dbReference type="AlphaFoldDB" id="A0A0L0SGC0"/>
<feature type="binding site" evidence="17">
    <location>
        <position position="314"/>
    </location>
    <ligand>
        <name>Zn(2+)</name>
        <dbReference type="ChEBI" id="CHEBI:29105"/>
        <label>1</label>
    </ligand>
</feature>
<evidence type="ECO:0000256" key="6">
    <source>
        <dbReference type="ARBA" id="ARBA00022723"/>
    </source>
</evidence>
<evidence type="ECO:0000256" key="14">
    <source>
        <dbReference type="ARBA" id="ARBA00023136"/>
    </source>
</evidence>
<dbReference type="STRING" id="578462.A0A0L0SGC0"/>
<evidence type="ECO:0000313" key="22">
    <source>
        <dbReference type="EMBL" id="KNE61430.1"/>
    </source>
</evidence>
<feature type="binding site" evidence="17">
    <location>
        <position position="338"/>
    </location>
    <ligand>
        <name>Zn(2+)</name>
        <dbReference type="ChEBI" id="CHEBI:29105"/>
        <label>1</label>
    </ligand>
</feature>
<evidence type="ECO:0000256" key="12">
    <source>
        <dbReference type="ARBA" id="ARBA00023004"/>
    </source>
</evidence>
<evidence type="ECO:0000256" key="5">
    <source>
        <dbReference type="ARBA" id="ARBA00022692"/>
    </source>
</evidence>
<evidence type="ECO:0000256" key="18">
    <source>
        <dbReference type="PIRSR" id="PIRSR005149-50"/>
    </source>
</evidence>
<keyword evidence="13 16" id="KW-0443">Lipid metabolism</keyword>
<feature type="domain" description="Cytochrome b5 heme-binding" evidence="21">
    <location>
        <begin position="4"/>
        <end position="83"/>
    </location>
</feature>
<evidence type="ECO:0000256" key="1">
    <source>
        <dbReference type="ARBA" id="ARBA00004477"/>
    </source>
</evidence>
<feature type="transmembrane region" description="Helical" evidence="20">
    <location>
        <begin position="184"/>
        <end position="202"/>
    </location>
</feature>
<dbReference type="OrthoDB" id="260519at2759"/>
<keyword evidence="9 17" id="KW-0862">Zinc</keyword>
<dbReference type="Pfam" id="PF00173">
    <property type="entry name" value="Cyt-b5"/>
    <property type="match status" value="1"/>
</dbReference>
<evidence type="ECO:0000256" key="4">
    <source>
        <dbReference type="ARBA" id="ARBA00022617"/>
    </source>
</evidence>
<dbReference type="SMART" id="SM01117">
    <property type="entry name" value="Cyt-b5"/>
    <property type="match status" value="1"/>
</dbReference>
<dbReference type="InterPro" id="IPR006694">
    <property type="entry name" value="Fatty_acid_hydroxylase"/>
</dbReference>
<evidence type="ECO:0000256" key="10">
    <source>
        <dbReference type="ARBA" id="ARBA00022989"/>
    </source>
</evidence>
<dbReference type="EMBL" id="GG745338">
    <property type="protein sequence ID" value="KNE61430.1"/>
    <property type="molecule type" value="Genomic_DNA"/>
</dbReference>
<feature type="transmembrane region" description="Helical" evidence="20">
    <location>
        <begin position="297"/>
        <end position="317"/>
    </location>
</feature>
<keyword evidence="14 16" id="KW-0472">Membrane</keyword>
<dbReference type="GO" id="GO:0006633">
    <property type="term" value="P:fatty acid biosynthetic process"/>
    <property type="evidence" value="ECO:0007669"/>
    <property type="project" value="UniProtKB-KW"/>
</dbReference>
<dbReference type="PIRSF" id="PIRSF005149">
    <property type="entry name" value="IPC-B_HD"/>
    <property type="match status" value="1"/>
</dbReference>
<dbReference type="Gene3D" id="3.10.120.10">
    <property type="entry name" value="Cytochrome b5-like heme/steroid binding domain"/>
    <property type="match status" value="1"/>
</dbReference>
<keyword evidence="10 20" id="KW-1133">Transmembrane helix</keyword>
<keyword evidence="3 16" id="KW-0444">Lipid biosynthesis</keyword>
<accession>A0A0L0SGC0</accession>
<dbReference type="PANTHER" id="PTHR12863">
    <property type="entry name" value="FATTY ACID HYDROXYLASE"/>
    <property type="match status" value="1"/>
</dbReference>
<feature type="transmembrane region" description="Helical" evidence="20">
    <location>
        <begin position="208"/>
        <end position="227"/>
    </location>
</feature>
<dbReference type="GO" id="GO:0080132">
    <property type="term" value="F:fatty acid 2-hydroxylase activity"/>
    <property type="evidence" value="ECO:0007669"/>
    <property type="project" value="InterPro"/>
</dbReference>
<evidence type="ECO:0000256" key="13">
    <source>
        <dbReference type="ARBA" id="ARBA00023098"/>
    </source>
</evidence>
<dbReference type="OMA" id="WTIVEYF"/>
<protein>
    <recommendedName>
        <fullName evidence="16">Ceramide very long chain fatty acid hydroxylase</fullName>
        <ecNumber evidence="16">1.-.-.-</ecNumber>
    </recommendedName>
</protein>
<evidence type="ECO:0000256" key="19">
    <source>
        <dbReference type="SAM" id="MobiDB-lite"/>
    </source>
</evidence>
<feature type="binding site" evidence="17">
    <location>
        <position position="256"/>
    </location>
    <ligand>
        <name>Zn(2+)</name>
        <dbReference type="ChEBI" id="CHEBI:29105"/>
        <label>1</label>
    </ligand>
</feature>
<dbReference type="Proteomes" id="UP000054350">
    <property type="component" value="Unassembled WGS sequence"/>
</dbReference>
<evidence type="ECO:0000256" key="8">
    <source>
        <dbReference type="ARBA" id="ARBA00022832"/>
    </source>
</evidence>
<dbReference type="PRINTS" id="PR00363">
    <property type="entry name" value="CYTOCHROMEB5"/>
</dbReference>
<feature type="binding site" evidence="17">
    <location>
        <position position="259"/>
    </location>
    <ligand>
        <name>Zn(2+)</name>
        <dbReference type="ChEBI" id="CHEBI:29105"/>
        <label>1</label>
    </ligand>
</feature>
<dbReference type="EC" id="1.-.-.-" evidence="16"/>
<gene>
    <name evidence="22" type="ORF">AMAG_06258</name>
</gene>
<evidence type="ECO:0000256" key="16">
    <source>
        <dbReference type="PIRNR" id="PIRNR005149"/>
    </source>
</evidence>
<evidence type="ECO:0000256" key="2">
    <source>
        <dbReference type="ARBA" id="ARBA00005747"/>
    </source>
</evidence>
<name>A0A0L0SGC0_ALLM3</name>
<feature type="binding site" evidence="17">
    <location>
        <position position="232"/>
    </location>
    <ligand>
        <name>Zn(2+)</name>
        <dbReference type="ChEBI" id="CHEBI:29105"/>
        <label>1</label>
    </ligand>
</feature>
<keyword evidence="7 16" id="KW-0256">Endoplasmic reticulum</keyword>
<comment type="similarity">
    <text evidence="2 16">Belongs to the sterol desaturase family. SCS7 subfamily.</text>
</comment>
<feature type="binding site" evidence="17">
    <location>
        <position position="237"/>
    </location>
    <ligand>
        <name>Zn(2+)</name>
        <dbReference type="ChEBI" id="CHEBI:29105"/>
        <label>1</label>
    </ligand>
</feature>
<comment type="cofactor">
    <cofactor evidence="16 17">
        <name>Zn(2+)</name>
        <dbReference type="ChEBI" id="CHEBI:29105"/>
    </cofactor>
    <text evidence="16 17">Binds 2 Zn(2+) ions per subunit that likely form a catalytic dimetal center.</text>
</comment>
<evidence type="ECO:0000259" key="21">
    <source>
        <dbReference type="PROSITE" id="PS50255"/>
    </source>
</evidence>
<keyword evidence="15 16" id="KW-0275">Fatty acid biosynthesis</keyword>
<feature type="binding site" evidence="17">
    <location>
        <position position="260"/>
    </location>
    <ligand>
        <name>Zn(2+)</name>
        <dbReference type="ChEBI" id="CHEBI:29105"/>
        <label>1</label>
    </ligand>
</feature>
<evidence type="ECO:0000256" key="17">
    <source>
        <dbReference type="PIRSR" id="PIRSR005149-1"/>
    </source>
</evidence>
<evidence type="ECO:0000256" key="9">
    <source>
        <dbReference type="ARBA" id="ARBA00022833"/>
    </source>
</evidence>
<dbReference type="InterPro" id="IPR001199">
    <property type="entry name" value="Cyt_B5-like_heme/steroid-bd"/>
</dbReference>
<comment type="function">
    <text evidence="16">Ceramide hydroxylase involved in the hydroxylation of sphingolipid-associated very long chain fatty acids. Postulated to hydroxylate the very long chain fatty acid of dihydroceramides and phytoceramides at C-2.</text>
</comment>
<organism evidence="22 23">
    <name type="scientific">Allomyces macrogynus (strain ATCC 38327)</name>
    <name type="common">Allomyces javanicus var. macrogynus</name>
    <dbReference type="NCBI Taxonomy" id="578462"/>
    <lineage>
        <taxon>Eukaryota</taxon>
        <taxon>Fungi</taxon>
        <taxon>Fungi incertae sedis</taxon>
        <taxon>Blastocladiomycota</taxon>
        <taxon>Blastocladiomycetes</taxon>
        <taxon>Blastocladiales</taxon>
        <taxon>Blastocladiaceae</taxon>
        <taxon>Allomyces</taxon>
    </lineage>
</organism>
<dbReference type="PROSITE" id="PS50255">
    <property type="entry name" value="CYTOCHROME_B5_2"/>
    <property type="match status" value="1"/>
</dbReference>
<dbReference type="GO" id="GO:0005789">
    <property type="term" value="C:endoplasmic reticulum membrane"/>
    <property type="evidence" value="ECO:0007669"/>
    <property type="project" value="UniProtKB-SubCell"/>
</dbReference>
<feature type="region of interest" description="Disordered" evidence="19">
    <location>
        <begin position="84"/>
        <end position="109"/>
    </location>
</feature>
<dbReference type="eggNOG" id="KOG0539">
    <property type="taxonomic scope" value="Eukaryota"/>
</dbReference>
<keyword evidence="12 16" id="KW-0408">Iron</keyword>
<evidence type="ECO:0000256" key="3">
    <source>
        <dbReference type="ARBA" id="ARBA00022516"/>
    </source>
</evidence>
<keyword evidence="4 18" id="KW-0349">Heme</keyword>
<keyword evidence="6 16" id="KW-0479">Metal-binding</keyword>
<feature type="transmembrane region" description="Helical" evidence="20">
    <location>
        <begin position="269"/>
        <end position="291"/>
    </location>
</feature>
<dbReference type="FunFam" id="3.10.120.10:FF:000007">
    <property type="entry name" value="Sulfite oxidase, mitochondrial"/>
    <property type="match status" value="1"/>
</dbReference>
<dbReference type="PANTHER" id="PTHR12863:SF1">
    <property type="entry name" value="FATTY ACID 2-HYDROXYLASE"/>
    <property type="match status" value="1"/>
</dbReference>
<sequence length="370" mass="42471">MTKLRVISRRELAKHASEDSLWVAYKGKVYDVTEFAPDHPGEPEFVLQWGGKDVTKIMADAHSHEHSDAAYDILADWVIGELEPSADDDDDDDDDNADADRAIKPEDVDLNQDPGNLAALDAQLVDDLARQKKDLLDLSKPLVWQMLTSNFSKDFYLTQVHIPHHLPEPAYLFGNPILETLTRTPWYVVPIVWVPVVVFLAFEASKVYSPDMIASLFVAGLVMWSFFEYTFHRFLFHIELLLPDHPFALTFHFLCHGIHHHLPMDRMRLVLPPIFFGLIVQPPWFAFRAFLDFPTCAGLFSGGVAGYVIYDLTHYYLHHARVYTAYLRDLKKYHLAHHYKEYNAGYGITSKAWDYVFGTVLDYSSKPKKA</sequence>
<dbReference type="VEuPathDB" id="FungiDB:AMAG_06258"/>
<comment type="cofactor">
    <cofactor evidence="18">
        <name>Fe cation</name>
        <dbReference type="ChEBI" id="CHEBI:24875"/>
    </cofactor>
</comment>
<dbReference type="SUPFAM" id="SSF55856">
    <property type="entry name" value="Cytochrome b5-like heme/steroid binding domain"/>
    <property type="match status" value="1"/>
</dbReference>
<dbReference type="GO" id="GO:0005506">
    <property type="term" value="F:iron ion binding"/>
    <property type="evidence" value="ECO:0007669"/>
    <property type="project" value="UniProtKB-UniRule"/>
</dbReference>
<feature type="binding site" evidence="17">
    <location>
        <position position="337"/>
    </location>
    <ligand>
        <name>Zn(2+)</name>
        <dbReference type="ChEBI" id="CHEBI:29105"/>
        <label>1</label>
    </ligand>
</feature>
<evidence type="ECO:0000313" key="23">
    <source>
        <dbReference type="Proteomes" id="UP000054350"/>
    </source>
</evidence>
<evidence type="ECO:0000256" key="15">
    <source>
        <dbReference type="ARBA" id="ARBA00023160"/>
    </source>
</evidence>
<feature type="binding site" description="axial binding residue" evidence="18">
    <location>
        <position position="39"/>
    </location>
    <ligand>
        <name>heme</name>
        <dbReference type="ChEBI" id="CHEBI:30413"/>
    </ligand>
    <ligandPart>
        <name>Fe</name>
        <dbReference type="ChEBI" id="CHEBI:18248"/>
    </ligandPart>
</feature>
<proteinExistence type="inferred from homology"/>
<feature type="binding site" evidence="17">
    <location>
        <position position="334"/>
    </location>
    <ligand>
        <name>Zn(2+)</name>
        <dbReference type="ChEBI" id="CHEBI:29105"/>
        <label>1</label>
    </ligand>
</feature>
<dbReference type="InterPro" id="IPR036400">
    <property type="entry name" value="Cyt_B5-like_heme/steroid_sf"/>
</dbReference>
<feature type="binding site" evidence="17">
    <location>
        <position position="318"/>
    </location>
    <ligand>
        <name>Zn(2+)</name>
        <dbReference type="ChEBI" id="CHEBI:29105"/>
        <label>1</label>
    </ligand>
</feature>
<dbReference type="InterPro" id="IPR014430">
    <property type="entry name" value="Scs7"/>
</dbReference>
<keyword evidence="23" id="KW-1185">Reference proteome</keyword>
<dbReference type="Pfam" id="PF04116">
    <property type="entry name" value="FA_hydroxylase"/>
    <property type="match status" value="1"/>
</dbReference>
<feature type="compositionally biased region" description="Acidic residues" evidence="19">
    <location>
        <begin position="84"/>
        <end position="97"/>
    </location>
</feature>
<keyword evidence="8 16" id="KW-0276">Fatty acid metabolism</keyword>